<gene>
    <name evidence="2" type="ORF">WN48_00652</name>
</gene>
<keyword evidence="3" id="KW-1185">Reference proteome</keyword>
<dbReference type="EMBL" id="KQ761155">
    <property type="protein sequence ID" value="OAD58115.1"/>
    <property type="molecule type" value="Genomic_DNA"/>
</dbReference>
<organism evidence="2 3">
    <name type="scientific">Eufriesea mexicana</name>
    <dbReference type="NCBI Taxonomy" id="516756"/>
    <lineage>
        <taxon>Eukaryota</taxon>
        <taxon>Metazoa</taxon>
        <taxon>Ecdysozoa</taxon>
        <taxon>Arthropoda</taxon>
        <taxon>Hexapoda</taxon>
        <taxon>Insecta</taxon>
        <taxon>Pterygota</taxon>
        <taxon>Neoptera</taxon>
        <taxon>Endopterygota</taxon>
        <taxon>Hymenoptera</taxon>
        <taxon>Apocrita</taxon>
        <taxon>Aculeata</taxon>
        <taxon>Apoidea</taxon>
        <taxon>Anthophila</taxon>
        <taxon>Apidae</taxon>
        <taxon>Eufriesea</taxon>
    </lineage>
</organism>
<feature type="signal peptide" evidence="1">
    <location>
        <begin position="1"/>
        <end position="22"/>
    </location>
</feature>
<evidence type="ECO:0000313" key="2">
    <source>
        <dbReference type="EMBL" id="OAD58115.1"/>
    </source>
</evidence>
<name>A0A310SQR5_9HYME</name>
<reference evidence="2 3" key="1">
    <citation type="submission" date="2015-07" db="EMBL/GenBank/DDBJ databases">
        <title>The genome of Eufriesea mexicana.</title>
        <authorList>
            <person name="Pan H."/>
            <person name="Kapheim K."/>
        </authorList>
    </citation>
    <scope>NUCLEOTIDE SEQUENCE [LARGE SCALE GENOMIC DNA]</scope>
    <source>
        <strain evidence="2">0111107269</strain>
        <tissue evidence="2">Whole body</tissue>
    </source>
</reference>
<dbReference type="Proteomes" id="UP000250275">
    <property type="component" value="Unassembled WGS sequence"/>
</dbReference>
<proteinExistence type="predicted"/>
<keyword evidence="1" id="KW-0732">Signal</keyword>
<feature type="non-terminal residue" evidence="2">
    <location>
        <position position="220"/>
    </location>
</feature>
<protein>
    <submittedName>
        <fullName evidence="2">Uncharacterized protein</fullName>
    </submittedName>
</protein>
<accession>A0A310SQR5</accession>
<evidence type="ECO:0000256" key="1">
    <source>
        <dbReference type="SAM" id="SignalP"/>
    </source>
</evidence>
<evidence type="ECO:0000313" key="3">
    <source>
        <dbReference type="Proteomes" id="UP000250275"/>
    </source>
</evidence>
<dbReference type="AlphaFoldDB" id="A0A310SQR5"/>
<sequence length="220" mass="25121">KPLYFRKLIAFPVLAKVAQILATEDSVPNNIRIACLKCIGNSCFNSYLHKKYDPINIEKGKYSYKLYSILGNNENLKEMDSSYPFDSHFPYEGVIEWTTNFITSCKLDSQLEDENIEILRLNLLKSIQMIGKQSNNYFTPLQKLSEIAITMQGITDNEPGTRSNDSETKTVEQKLSSAMDDIQGHPAFGVKASLIRIIGNMSYKNKEYQDLVSINFLFYL</sequence>
<feature type="non-terminal residue" evidence="2">
    <location>
        <position position="1"/>
    </location>
</feature>
<dbReference type="OrthoDB" id="379794at2759"/>
<feature type="chain" id="PRO_5016373749" evidence="1">
    <location>
        <begin position="23"/>
        <end position="220"/>
    </location>
</feature>